<dbReference type="PANTHER" id="PTHR46928">
    <property type="entry name" value="MESENCHYME-SPECIFIC CELL SURFACE GLYCOPROTEIN"/>
    <property type="match status" value="1"/>
</dbReference>
<dbReference type="SUPFAM" id="SSF51004">
    <property type="entry name" value="C-terminal (heme d1) domain of cytochrome cd1-nitrite reductase"/>
    <property type="match status" value="1"/>
</dbReference>
<dbReference type="NCBIfam" id="NF041766">
    <property type="entry name" value="choice_anch_U"/>
    <property type="match status" value="1"/>
</dbReference>
<dbReference type="PANTHER" id="PTHR46928:SF1">
    <property type="entry name" value="MESENCHYME-SPECIFIC CELL SURFACE GLYCOPROTEIN"/>
    <property type="match status" value="1"/>
</dbReference>
<dbReference type="InterPro" id="IPR052956">
    <property type="entry name" value="Mesenchyme-surface_protein"/>
</dbReference>
<keyword evidence="1" id="KW-0732">Signal</keyword>
<evidence type="ECO:0000259" key="2">
    <source>
        <dbReference type="Pfam" id="PF22494"/>
    </source>
</evidence>
<dbReference type="Gene3D" id="2.130.10.10">
    <property type="entry name" value="YVTN repeat-like/Quinoprotein amine dehydrogenase"/>
    <property type="match status" value="1"/>
</dbReference>
<evidence type="ECO:0000313" key="3">
    <source>
        <dbReference type="EMBL" id="OQX05381.1"/>
    </source>
</evidence>
<reference evidence="3 4" key="1">
    <citation type="submission" date="2017-01" db="EMBL/GenBank/DDBJ databases">
        <title>Novel large sulfur bacteria in the metagenomes of groundwater-fed chemosynthetic microbial mats in the Lake Huron basin.</title>
        <authorList>
            <person name="Sharrar A.M."/>
            <person name="Flood B.E."/>
            <person name="Bailey J.V."/>
            <person name="Jones D.S."/>
            <person name="Biddanda B."/>
            <person name="Ruberg S.A."/>
            <person name="Marcus D.N."/>
            <person name="Dick G.J."/>
        </authorList>
    </citation>
    <scope>NUCLEOTIDE SEQUENCE [LARGE SCALE GENOMIC DNA]</scope>
    <source>
        <strain evidence="3">A8</strain>
    </source>
</reference>
<sequence length="717" mass="74840">MNGFKFSLLALAVAAATFSMNANAGGVSDIKPIGRYAHGANVTLKSSGKIDTIAGKAEIVAYDKTTKRLFVVNAVDGAIDVLNITNPASPELVGSIDIKNSITGFYNGSPNSVAAYNGLIAVAVEAETNQNAGVIAFYDAADLSFKKSVTAGALPDMVIFTPDGKKVVSANEGEPNSTYTTDPEGSISIVDLSAGLDSATVTNVGFGAFDKPTLVAKGVRIFGLNATAAQDIEPEYITVSKDSKTAWATLQENNAIAEIDLVSATVKGIYPLGTKDHSLAANSLDASDKDSATTLKEWPVKGFYLPDAISNLHVNGKTYVLTANEGDSRDYSGYSEEKRVKDLTLDVTAFPTGAILKQDANLGRLKTTKANGDTDGDGDFDVIHAFGARSFSVWDTSTLTDTNNTPTFDSGNQFETKILEGSTFSNLFNADGLANTKDARSDDKGVEPEAVTVGKVGSKYYAFVGLERIGGIMIYDVTTPTAPTFVKYVNNRNTSAAFSDANETLLVSPLGVGAVPVLDALHSSDVGDISPEGVTFIAAEDSPNNTPLLVAAHELSGTTTIFQINSSEVDAGGITAQASAGTVENMKVESAGAYTTGKPANTAFEFGVTSYKVTGLTAGQKITMTLTMPSAIPANSKLYKITSTGYTEISEAIINGNTVSFEIKDGGSLDADGLENREILDPVGIGTTTTTNNGGGGSLPLFGLLALLLLPLVRRFK</sequence>
<comment type="caution">
    <text evidence="3">The sequence shown here is derived from an EMBL/GenBank/DDBJ whole genome shotgun (WGS) entry which is preliminary data.</text>
</comment>
<feature type="signal peptide" evidence="1">
    <location>
        <begin position="1"/>
        <end position="24"/>
    </location>
</feature>
<protein>
    <recommendedName>
        <fullName evidence="2">Choice-of-anchor I domain-containing protein</fullName>
    </recommendedName>
</protein>
<gene>
    <name evidence="3" type="ORF">BWK73_33785</name>
</gene>
<dbReference type="EMBL" id="MTEJ01000292">
    <property type="protein sequence ID" value="OQX05381.1"/>
    <property type="molecule type" value="Genomic_DNA"/>
</dbReference>
<dbReference type="InterPro" id="IPR055188">
    <property type="entry name" value="Choice_anch_I"/>
</dbReference>
<dbReference type="InterPro" id="IPR015943">
    <property type="entry name" value="WD40/YVTN_repeat-like_dom_sf"/>
</dbReference>
<feature type="domain" description="Choice-of-anchor I" evidence="2">
    <location>
        <begin position="47"/>
        <end position="500"/>
    </location>
</feature>
<name>A0A1Y1QGV0_9GAMM</name>
<dbReference type="InterPro" id="IPR011048">
    <property type="entry name" value="Haem_d1_sf"/>
</dbReference>
<dbReference type="Proteomes" id="UP000192491">
    <property type="component" value="Unassembled WGS sequence"/>
</dbReference>
<proteinExistence type="predicted"/>
<accession>A0A1Y1QGV0</accession>
<dbReference type="InterPro" id="IPR053784">
    <property type="entry name" value="Choice_anch_U_dom"/>
</dbReference>
<evidence type="ECO:0000256" key="1">
    <source>
        <dbReference type="SAM" id="SignalP"/>
    </source>
</evidence>
<evidence type="ECO:0000313" key="4">
    <source>
        <dbReference type="Proteomes" id="UP000192491"/>
    </source>
</evidence>
<dbReference type="NCBIfam" id="NF038117">
    <property type="entry name" value="choice_anch_I"/>
    <property type="match status" value="1"/>
</dbReference>
<dbReference type="AlphaFoldDB" id="A0A1Y1QGV0"/>
<feature type="chain" id="PRO_5013322178" description="Choice-of-anchor I domain-containing protein" evidence="1">
    <location>
        <begin position="25"/>
        <end position="717"/>
    </location>
</feature>
<dbReference type="Pfam" id="PF22494">
    <property type="entry name" value="choice_anch_I"/>
    <property type="match status" value="1"/>
</dbReference>
<organism evidence="3 4">
    <name type="scientific">Thiothrix lacustris</name>
    <dbReference type="NCBI Taxonomy" id="525917"/>
    <lineage>
        <taxon>Bacteria</taxon>
        <taxon>Pseudomonadati</taxon>
        <taxon>Pseudomonadota</taxon>
        <taxon>Gammaproteobacteria</taxon>
        <taxon>Thiotrichales</taxon>
        <taxon>Thiotrichaceae</taxon>
        <taxon>Thiothrix</taxon>
    </lineage>
</organism>